<evidence type="ECO:0000256" key="3">
    <source>
        <dbReference type="SAM" id="SignalP"/>
    </source>
</evidence>
<keyword evidence="3" id="KW-0732">Signal</keyword>
<reference evidence="4" key="1">
    <citation type="submission" date="2022-08" db="EMBL/GenBank/DDBJ databases">
        <authorList>
            <person name="Tistechok S."/>
            <person name="Samborskyy M."/>
            <person name="Roman I."/>
        </authorList>
    </citation>
    <scope>NUCLEOTIDE SEQUENCE</scope>
    <source>
        <strain evidence="4">DSM 103496</strain>
    </source>
</reference>
<feature type="chain" id="PRO_5040933724" evidence="3">
    <location>
        <begin position="25"/>
        <end position="281"/>
    </location>
</feature>
<dbReference type="EMBL" id="JANYMP010000001">
    <property type="protein sequence ID" value="MCS7475462.1"/>
    <property type="molecule type" value="Genomic_DNA"/>
</dbReference>
<keyword evidence="5" id="KW-1185">Reference proteome</keyword>
<dbReference type="AlphaFoldDB" id="A0A9X2VG52"/>
<feature type="region of interest" description="Disordered" evidence="1">
    <location>
        <begin position="165"/>
        <end position="253"/>
    </location>
</feature>
<feature type="compositionally biased region" description="Pro residues" evidence="1">
    <location>
        <begin position="170"/>
        <end position="189"/>
    </location>
</feature>
<name>A0A9X2VG52_9PSEU</name>
<evidence type="ECO:0000256" key="2">
    <source>
        <dbReference type="SAM" id="Phobius"/>
    </source>
</evidence>
<keyword evidence="2" id="KW-0812">Transmembrane</keyword>
<organism evidence="4 5">
    <name type="scientific">Umezawaea endophytica</name>
    <dbReference type="NCBI Taxonomy" id="1654476"/>
    <lineage>
        <taxon>Bacteria</taxon>
        <taxon>Bacillati</taxon>
        <taxon>Actinomycetota</taxon>
        <taxon>Actinomycetes</taxon>
        <taxon>Pseudonocardiales</taxon>
        <taxon>Pseudonocardiaceae</taxon>
        <taxon>Umezawaea</taxon>
    </lineage>
</organism>
<dbReference type="Proteomes" id="UP001141259">
    <property type="component" value="Unassembled WGS sequence"/>
</dbReference>
<sequence length="281" mass="28661">MTRLALVALLVLATTFGFPNPATAQGSPGFCPDANGVTVVVDFQELGGSTIVRCAPGDQGTGLAALKNAGIGITGTNRWGEGFVCRVEGKPAPESEKCLDTPPARAYWSYWHAPNGGSWTYSDKGVLNRKPPAGSFEGWSFSLDKTETTNPPPRVAPVRPVVVTTTTKPPVVPPGTQPPPGTPPEPGVPTRPGVPGTPDAPGATTTTTPPEQSSPAPSSTSTETTAPSTSDSATWSGEVGTTAAEERSDSPTGVLVGAGTVLLLGIAGGVVGIRRRRADGR</sequence>
<feature type="region of interest" description="Disordered" evidence="1">
    <location>
        <begin position="141"/>
        <end position="160"/>
    </location>
</feature>
<gene>
    <name evidence="4" type="ORF">NZH93_01235</name>
</gene>
<feature type="signal peptide" evidence="3">
    <location>
        <begin position="1"/>
        <end position="24"/>
    </location>
</feature>
<accession>A0A9X2VG52</accession>
<keyword evidence="2" id="KW-1133">Transmembrane helix</keyword>
<protein>
    <submittedName>
        <fullName evidence="4">ABC transporter substrate-binding protein</fullName>
    </submittedName>
</protein>
<evidence type="ECO:0000256" key="1">
    <source>
        <dbReference type="SAM" id="MobiDB-lite"/>
    </source>
</evidence>
<keyword evidence="2" id="KW-0472">Membrane</keyword>
<feature type="compositionally biased region" description="Low complexity" evidence="1">
    <location>
        <begin position="190"/>
        <end position="234"/>
    </location>
</feature>
<comment type="caution">
    <text evidence="4">The sequence shown here is derived from an EMBL/GenBank/DDBJ whole genome shotgun (WGS) entry which is preliminary data.</text>
</comment>
<evidence type="ECO:0000313" key="5">
    <source>
        <dbReference type="Proteomes" id="UP001141259"/>
    </source>
</evidence>
<evidence type="ECO:0000313" key="4">
    <source>
        <dbReference type="EMBL" id="MCS7475462.1"/>
    </source>
</evidence>
<dbReference type="RefSeq" id="WP_259620977.1">
    <property type="nucleotide sequence ID" value="NZ_JANYMP010000001.1"/>
</dbReference>
<proteinExistence type="predicted"/>
<feature type="transmembrane region" description="Helical" evidence="2">
    <location>
        <begin position="254"/>
        <end position="273"/>
    </location>
</feature>